<dbReference type="PANTHER" id="PTHR45527:SF1">
    <property type="entry name" value="FATTY ACID SYNTHASE"/>
    <property type="match status" value="1"/>
</dbReference>
<dbReference type="InterPro" id="IPR000873">
    <property type="entry name" value="AMP-dep_synth/lig_dom"/>
</dbReference>
<dbReference type="Gene3D" id="3.40.50.12780">
    <property type="entry name" value="N-terminal domain of ligase-like"/>
    <property type="match status" value="1"/>
</dbReference>
<dbReference type="Gene3D" id="3.30.300.30">
    <property type="match status" value="1"/>
</dbReference>
<dbReference type="Pfam" id="PF13193">
    <property type="entry name" value="AMP-binding_C"/>
    <property type="match status" value="1"/>
</dbReference>
<dbReference type="Gene3D" id="1.10.1200.10">
    <property type="entry name" value="ACP-like"/>
    <property type="match status" value="1"/>
</dbReference>
<dbReference type="InterPro" id="IPR025110">
    <property type="entry name" value="AMP-bd_C"/>
</dbReference>
<sequence length="633" mass="68103">MIDRDASGDAESVDKLIQRACAEFSEVVVIESGTERITYTALLVRAEELASRLRGSGLKRGGIVAIVGCRSAAVIVAVLAVWLAGGIVLLIDETLPETRRELMLDSAAASFVVQCGATSRIRTRAGGVGAAAAWSSNADHAYVAFTSGSTGAPKAIVGSHRGLAHFLKWQVEEFAIGVEDRFAHLTNISFDVWFRDALSPLLGGATLCIPIETHLGADNVLDFIRGNAISGLHVVPSIAEMWLAEADDVQQIVGLGRAFFAGEPLDGSLVSCWNDVFPNCQVVNLYGPSETTLAQYHLRVPSAPAPGIQSVGHAIPGSRSFVLDENQAECPPGVVGEVYINAAWPSHGYLVKGRIVSPFVRIEIGDDSHRCYPTGDLGRVLPDGALEISGRRDDQVKIGGVRIELQEVRSVVRSAPRVRDAFICAVPGLTGKILAGVVQMDDPDESVLRNHLRSHLMGVMIPAMIVFVPELPMLSNGKLDRRRLGDMVSDRLAEQARSATARKTSESRRTVSERLEDIWAELVGTDALTGGNAPSTFFESGGTSLTIVGLHAKIQREFGIQFPLVRLFEKVTLHAQCHLIEQLMGRGEATDAGRDTAAPRAPGRRQLVAARQARRIQLTEEVKNEGLDHGKHG</sequence>
<dbReference type="Proteomes" id="UP000239698">
    <property type="component" value="Unassembled WGS sequence"/>
</dbReference>
<feature type="transmembrane region" description="Helical" evidence="1">
    <location>
        <begin position="62"/>
        <end position="91"/>
    </location>
</feature>
<keyword evidence="1" id="KW-0812">Transmembrane</keyword>
<dbReference type="KEGG" id="rry:C1O28_01750"/>
<dbReference type="PROSITE" id="PS00455">
    <property type="entry name" value="AMP_BINDING"/>
    <property type="match status" value="1"/>
</dbReference>
<dbReference type="SUPFAM" id="SSF56801">
    <property type="entry name" value="Acetyl-CoA synthetase-like"/>
    <property type="match status" value="1"/>
</dbReference>
<gene>
    <name evidence="3" type="ORF">C5C04_09830</name>
    <name evidence="4" type="ORF">C5C40_10805</name>
</gene>
<evidence type="ECO:0000313" key="4">
    <source>
        <dbReference type="EMBL" id="PPH75587.1"/>
    </source>
</evidence>
<evidence type="ECO:0000313" key="3">
    <source>
        <dbReference type="EMBL" id="PPF13338.1"/>
    </source>
</evidence>
<dbReference type="InterPro" id="IPR045851">
    <property type="entry name" value="AMP-bd_C_sf"/>
</dbReference>
<dbReference type="PANTHER" id="PTHR45527">
    <property type="entry name" value="NONRIBOSOMAL PEPTIDE SYNTHETASE"/>
    <property type="match status" value="1"/>
</dbReference>
<protein>
    <recommendedName>
        <fullName evidence="2">Carrier domain-containing protein</fullName>
    </recommendedName>
</protein>
<dbReference type="RefSeq" id="WP_097167718.1">
    <property type="nucleotide sequence ID" value="NZ_CP028129.1"/>
</dbReference>
<dbReference type="InterPro" id="IPR009081">
    <property type="entry name" value="PP-bd_ACP"/>
</dbReference>
<evidence type="ECO:0000259" key="2">
    <source>
        <dbReference type="PROSITE" id="PS50075"/>
    </source>
</evidence>
<dbReference type="EMBL" id="PSUL01000021">
    <property type="protein sequence ID" value="PPF13338.1"/>
    <property type="molecule type" value="Genomic_DNA"/>
</dbReference>
<organism evidence="3 5">
    <name type="scientific">Rathayibacter rathayi</name>
    <name type="common">Corynebacterium rathayi</name>
    <dbReference type="NCBI Taxonomy" id="33887"/>
    <lineage>
        <taxon>Bacteria</taxon>
        <taxon>Bacillati</taxon>
        <taxon>Actinomycetota</taxon>
        <taxon>Actinomycetes</taxon>
        <taxon>Micrococcales</taxon>
        <taxon>Microbacteriaceae</taxon>
        <taxon>Rathayibacter</taxon>
    </lineage>
</organism>
<dbReference type="PROSITE" id="PS50075">
    <property type="entry name" value="CARRIER"/>
    <property type="match status" value="1"/>
</dbReference>
<dbReference type="InterPro" id="IPR042099">
    <property type="entry name" value="ANL_N_sf"/>
</dbReference>
<dbReference type="SUPFAM" id="SSF47336">
    <property type="entry name" value="ACP-like"/>
    <property type="match status" value="1"/>
</dbReference>
<keyword evidence="1" id="KW-0472">Membrane</keyword>
<proteinExistence type="predicted"/>
<evidence type="ECO:0000313" key="6">
    <source>
        <dbReference type="Proteomes" id="UP000239698"/>
    </source>
</evidence>
<feature type="domain" description="Carrier" evidence="2">
    <location>
        <begin position="509"/>
        <end position="584"/>
    </location>
</feature>
<comment type="caution">
    <text evidence="3">The sequence shown here is derived from an EMBL/GenBank/DDBJ whole genome shotgun (WGS) entry which is preliminary data.</text>
</comment>
<name>A0ABD6W8J3_RATRA</name>
<keyword evidence="6" id="KW-1185">Reference proteome</keyword>
<dbReference type="Proteomes" id="UP000237881">
    <property type="component" value="Unassembled WGS sequence"/>
</dbReference>
<keyword evidence="1" id="KW-1133">Transmembrane helix</keyword>
<reference evidence="5 6" key="1">
    <citation type="submission" date="2018-02" db="EMBL/GenBank/DDBJ databases">
        <title>Bacteriophage NCPPB3778 and a type I-E CRISPR drive the evolution of the US Biological Select Agent, Rathayibacter toxicus.</title>
        <authorList>
            <person name="Davis E.W.II."/>
            <person name="Tabima J.F."/>
            <person name="Weisberg A.J."/>
            <person name="Lopes L.D."/>
            <person name="Wiseman M.S."/>
            <person name="Wiseman M.S."/>
            <person name="Pupko T."/>
            <person name="Belcher M.S."/>
            <person name="Sechler A.J."/>
            <person name="Tancos M.A."/>
            <person name="Schroeder B.K."/>
            <person name="Murray T.D."/>
            <person name="Luster D.G."/>
            <person name="Schneider W.L."/>
            <person name="Rogers E."/>
            <person name="Andreote F.D."/>
            <person name="Grunwald N.J."/>
            <person name="Putnam M.L."/>
            <person name="Chang J.H."/>
        </authorList>
    </citation>
    <scope>NUCLEOTIDE SEQUENCE [LARGE SCALE GENOMIC DNA]</scope>
    <source>
        <strain evidence="4 6">AY1D6</strain>
        <strain evidence="3 5">AY1I9</strain>
    </source>
</reference>
<dbReference type="GeneID" id="49819165"/>
<evidence type="ECO:0000313" key="5">
    <source>
        <dbReference type="Proteomes" id="UP000237881"/>
    </source>
</evidence>
<dbReference type="Pfam" id="PF00501">
    <property type="entry name" value="AMP-binding"/>
    <property type="match status" value="1"/>
</dbReference>
<dbReference type="InterPro" id="IPR020845">
    <property type="entry name" value="AMP-binding_CS"/>
</dbReference>
<accession>A0ABD6W8J3</accession>
<dbReference type="AlphaFoldDB" id="A0ABD6W8J3"/>
<dbReference type="EMBL" id="PSVT01000023">
    <property type="protein sequence ID" value="PPH75587.1"/>
    <property type="molecule type" value="Genomic_DNA"/>
</dbReference>
<dbReference type="InterPro" id="IPR036736">
    <property type="entry name" value="ACP-like_sf"/>
</dbReference>
<dbReference type="Pfam" id="PF00550">
    <property type="entry name" value="PP-binding"/>
    <property type="match status" value="1"/>
</dbReference>
<evidence type="ECO:0000256" key="1">
    <source>
        <dbReference type="SAM" id="Phobius"/>
    </source>
</evidence>